<organism evidence="4 5">
    <name type="scientific">Stylosanthes scabra</name>
    <dbReference type="NCBI Taxonomy" id="79078"/>
    <lineage>
        <taxon>Eukaryota</taxon>
        <taxon>Viridiplantae</taxon>
        <taxon>Streptophyta</taxon>
        <taxon>Embryophyta</taxon>
        <taxon>Tracheophyta</taxon>
        <taxon>Spermatophyta</taxon>
        <taxon>Magnoliopsida</taxon>
        <taxon>eudicotyledons</taxon>
        <taxon>Gunneridae</taxon>
        <taxon>Pentapetalae</taxon>
        <taxon>rosids</taxon>
        <taxon>fabids</taxon>
        <taxon>Fabales</taxon>
        <taxon>Fabaceae</taxon>
        <taxon>Papilionoideae</taxon>
        <taxon>50 kb inversion clade</taxon>
        <taxon>dalbergioids sensu lato</taxon>
        <taxon>Dalbergieae</taxon>
        <taxon>Pterocarpus clade</taxon>
        <taxon>Stylosanthes</taxon>
    </lineage>
</organism>
<proteinExistence type="predicted"/>
<dbReference type="InterPro" id="IPR000157">
    <property type="entry name" value="TIR_dom"/>
</dbReference>
<dbReference type="SMART" id="SM00255">
    <property type="entry name" value="TIR"/>
    <property type="match status" value="2"/>
</dbReference>
<protein>
    <recommendedName>
        <fullName evidence="3">TIR domain-containing protein</fullName>
    </recommendedName>
</protein>
<dbReference type="Pfam" id="PF01582">
    <property type="entry name" value="TIR"/>
    <property type="match status" value="2"/>
</dbReference>
<keyword evidence="5" id="KW-1185">Reference proteome</keyword>
<dbReference type="InterPro" id="IPR035897">
    <property type="entry name" value="Toll_tir_struct_dom_sf"/>
</dbReference>
<dbReference type="Proteomes" id="UP001341840">
    <property type="component" value="Unassembled WGS sequence"/>
</dbReference>
<keyword evidence="2" id="KW-0175">Coiled coil</keyword>
<feature type="domain" description="TIR" evidence="3">
    <location>
        <begin position="215"/>
        <end position="382"/>
    </location>
</feature>
<dbReference type="EMBL" id="JASCZI010272854">
    <property type="protein sequence ID" value="MED6223662.1"/>
    <property type="molecule type" value="Genomic_DNA"/>
</dbReference>
<evidence type="ECO:0000256" key="1">
    <source>
        <dbReference type="ARBA" id="ARBA00023027"/>
    </source>
</evidence>
<dbReference type="SUPFAM" id="SSF52200">
    <property type="entry name" value="Toll/Interleukin receptor TIR domain"/>
    <property type="match status" value="2"/>
</dbReference>
<dbReference type="PROSITE" id="PS50104">
    <property type="entry name" value="TIR"/>
    <property type="match status" value="2"/>
</dbReference>
<sequence>MALQPSHSSSSSSSSRHWEYHVFLNFRGPDTRYGFTGYLYKALCDKGIQTFMDFDDIHRGNEISASLMKAIEASRIAILVFSKNYAESSYCLNELVKIMECSQRHGQFVLPVFYGVDPSVVRNQKGIYEEALAKTGGGLNMTWTECKDGGLPWLMRLTCLACISKGTRDGYGYEFVEKIVEQVSRVIKRVGLTVGDYPIEMESKESLVSSLSHGWKYDVFLSFRGTDTRFGFTGNLYKVLGDKGIHTFMDDEALHRGNEISATLVKAIEGSRIAILVFSKNYADSSYCLDELVKIIKCSQSHAQCVLPVFYNVDPPDVRHQSGSYEEALAKHEERFKNDLERVREWRAALHHAANLTGFHFKGNEYEHEFIGKIVRVVSRNIRNIASPVVGIHENGGTEAETYTNVIECAIREDNMEAIHGSLEGETTAQSLLQDNQRNTLKVNAETEADIENFMKVNMLEKSMGVQMESLKRKKRELEGQIRAINDKITEFERKTLFQRQNWQDESIVI</sequence>
<reference evidence="4 5" key="1">
    <citation type="journal article" date="2023" name="Plants (Basel)">
        <title>Bridging the Gap: Combining Genomics and Transcriptomics Approaches to Understand Stylosanthes scabra, an Orphan Legume from the Brazilian Caatinga.</title>
        <authorList>
            <person name="Ferreira-Neto J.R.C."/>
            <person name="da Silva M.D."/>
            <person name="Binneck E."/>
            <person name="de Melo N.F."/>
            <person name="da Silva R.H."/>
            <person name="de Melo A.L.T.M."/>
            <person name="Pandolfi V."/>
            <person name="Bustamante F.O."/>
            <person name="Brasileiro-Vidal A.C."/>
            <person name="Benko-Iseppon A.M."/>
        </authorList>
    </citation>
    <scope>NUCLEOTIDE SEQUENCE [LARGE SCALE GENOMIC DNA]</scope>
    <source>
        <tissue evidence="4">Leaves</tissue>
    </source>
</reference>
<evidence type="ECO:0000256" key="2">
    <source>
        <dbReference type="SAM" id="Coils"/>
    </source>
</evidence>
<evidence type="ECO:0000259" key="3">
    <source>
        <dbReference type="PROSITE" id="PS50104"/>
    </source>
</evidence>
<gene>
    <name evidence="4" type="ORF">PIB30_076238</name>
</gene>
<keyword evidence="1" id="KW-0520">NAD</keyword>
<dbReference type="PANTHER" id="PTHR32009:SF144">
    <property type="entry name" value="RESISTANCE PROTEIN (TIR-NBS-LRR CLASS), PUTATIVE-RELATED"/>
    <property type="match status" value="1"/>
</dbReference>
<dbReference type="PANTHER" id="PTHR32009">
    <property type="entry name" value="TMV RESISTANCE PROTEIN N-LIKE"/>
    <property type="match status" value="1"/>
</dbReference>
<evidence type="ECO:0000313" key="5">
    <source>
        <dbReference type="Proteomes" id="UP001341840"/>
    </source>
</evidence>
<comment type="caution">
    <text evidence="4">The sequence shown here is derived from an EMBL/GenBank/DDBJ whole genome shotgun (WGS) entry which is preliminary data.</text>
</comment>
<feature type="coiled-coil region" evidence="2">
    <location>
        <begin position="468"/>
        <end position="495"/>
    </location>
</feature>
<evidence type="ECO:0000313" key="4">
    <source>
        <dbReference type="EMBL" id="MED6223662.1"/>
    </source>
</evidence>
<name>A0ABU6ZNW8_9FABA</name>
<feature type="domain" description="TIR" evidence="3">
    <location>
        <begin position="18"/>
        <end position="187"/>
    </location>
</feature>
<accession>A0ABU6ZNW8</accession>
<dbReference type="Gene3D" id="3.40.50.10140">
    <property type="entry name" value="Toll/interleukin-1 receptor homology (TIR) domain"/>
    <property type="match status" value="2"/>
</dbReference>